<dbReference type="InterPro" id="IPR007439">
    <property type="entry name" value="Chemotax_Pase_CheZ"/>
</dbReference>
<dbReference type="eggNOG" id="COG3143">
    <property type="taxonomic scope" value="Bacteria"/>
</dbReference>
<evidence type="ECO:0000256" key="12">
    <source>
        <dbReference type="SAM" id="MobiDB-lite"/>
    </source>
</evidence>
<comment type="function">
    <text evidence="10">Plays an important role in bacterial chemotaxis signal transduction pathway by accelerating the dephosphorylation of phosphorylated CheY (CheY-P).</text>
</comment>
<evidence type="ECO:0000256" key="4">
    <source>
        <dbReference type="ARBA" id="ARBA00022490"/>
    </source>
</evidence>
<evidence type="ECO:0000313" key="13">
    <source>
        <dbReference type="EMBL" id="KEZ78042.1"/>
    </source>
</evidence>
<evidence type="ECO:0000256" key="3">
    <source>
        <dbReference type="ARBA" id="ARBA00018484"/>
    </source>
</evidence>
<dbReference type="OrthoDB" id="9773007at2"/>
<feature type="site" description="Enhances dephosphorylation of CheY-P" evidence="11">
    <location>
        <position position="148"/>
    </location>
</feature>
<comment type="caution">
    <text evidence="13">The sequence shown here is derived from an EMBL/GenBank/DDBJ whole genome shotgun (WGS) entry which is preliminary data.</text>
</comment>
<dbReference type="Pfam" id="PF04344">
    <property type="entry name" value="CheZ"/>
    <property type="match status" value="1"/>
</dbReference>
<evidence type="ECO:0000256" key="9">
    <source>
        <dbReference type="ARBA" id="ARBA00029599"/>
    </source>
</evidence>
<keyword evidence="5 10" id="KW-0145">Chemotaxis</keyword>
<dbReference type="PANTHER" id="PTHR43693">
    <property type="entry name" value="PROTEIN PHOSPHATASE CHEZ"/>
    <property type="match status" value="1"/>
</dbReference>
<name>A0A084IMV8_SALHC</name>
<dbReference type="RefSeq" id="WP_037336003.1">
    <property type="nucleotide sequence ID" value="NZ_APNK01000007.1"/>
</dbReference>
<sequence length="224" mass="24764">MSHNQSAASADENNNSELIDRIGQLTRALHDSMRELGLDKEVEKAAEAIPDARDRLAYIAETTEAAAERALSAIEVAQPMQERLAENAQSLSSRWDTWFDAPIDLSDARELVADTRGYLRHLPEQTRATNAQLHEIMMAQDFQDLTGQVVGKLITVIRRIESQLVEVLVEHMPEAASYRERREADIDGDSGDGLLNGPQVNAAGKSDVVTDQAQVDDLLEELGF</sequence>
<reference evidence="13 14" key="1">
    <citation type="submission" date="2013-03" db="EMBL/GenBank/DDBJ databases">
        <title>Salinisphaera hydrothermalis C41B8 Genome Sequencing.</title>
        <authorList>
            <person name="Li C."/>
            <person name="Lai Q."/>
            <person name="Shao Z."/>
        </authorList>
    </citation>
    <scope>NUCLEOTIDE SEQUENCE [LARGE SCALE GENOMIC DNA]</scope>
    <source>
        <strain evidence="13 14">C41B8</strain>
    </source>
</reference>
<organism evidence="13 14">
    <name type="scientific">Salinisphaera hydrothermalis (strain C41B8)</name>
    <dbReference type="NCBI Taxonomy" id="1304275"/>
    <lineage>
        <taxon>Bacteria</taxon>
        <taxon>Pseudomonadati</taxon>
        <taxon>Pseudomonadota</taxon>
        <taxon>Gammaproteobacteria</taxon>
        <taxon>Salinisphaerales</taxon>
        <taxon>Salinisphaeraceae</taxon>
        <taxon>Salinisphaera</taxon>
    </lineage>
</organism>
<dbReference type="PATRIC" id="fig|1304275.5.peg.1451"/>
<dbReference type="NCBIfam" id="NF008368">
    <property type="entry name" value="PRK11166.1"/>
    <property type="match status" value="1"/>
</dbReference>
<dbReference type="STRING" id="1304275.C41B8_07097"/>
<keyword evidence="7 10" id="KW-0378">Hydrolase</keyword>
<protein>
    <recommendedName>
        <fullName evidence="3 10">Protein phosphatase CheZ</fullName>
        <ecNumber evidence="10">3.1.3.-</ecNumber>
    </recommendedName>
    <alternativeName>
        <fullName evidence="9 10">Chemotaxis protein CheZ</fullName>
    </alternativeName>
</protein>
<dbReference type="EC" id="3.1.3.-" evidence="10"/>
<evidence type="ECO:0000313" key="14">
    <source>
        <dbReference type="Proteomes" id="UP000028302"/>
    </source>
</evidence>
<keyword evidence="14" id="KW-1185">Reference proteome</keyword>
<dbReference type="PANTHER" id="PTHR43693:SF1">
    <property type="entry name" value="PROTEIN PHOSPHATASE CHEZ"/>
    <property type="match status" value="1"/>
</dbReference>
<evidence type="ECO:0000256" key="10">
    <source>
        <dbReference type="PIRNR" id="PIRNR002884"/>
    </source>
</evidence>
<evidence type="ECO:0000256" key="7">
    <source>
        <dbReference type="ARBA" id="ARBA00022801"/>
    </source>
</evidence>
<evidence type="ECO:0000256" key="8">
    <source>
        <dbReference type="ARBA" id="ARBA00022912"/>
    </source>
</evidence>
<dbReference type="GO" id="GO:0097588">
    <property type="term" value="P:archaeal or bacterial-type flagellum-dependent cell motility"/>
    <property type="evidence" value="ECO:0007669"/>
    <property type="project" value="UniProtKB-KW"/>
</dbReference>
<comment type="subunit">
    <text evidence="10">Homodimer.</text>
</comment>
<evidence type="ECO:0000256" key="11">
    <source>
        <dbReference type="PIRSR" id="PIRSR002884-1"/>
    </source>
</evidence>
<dbReference type="EMBL" id="APNK01000007">
    <property type="protein sequence ID" value="KEZ78042.1"/>
    <property type="molecule type" value="Genomic_DNA"/>
</dbReference>
<feature type="region of interest" description="Disordered" evidence="12">
    <location>
        <begin position="185"/>
        <end position="208"/>
    </location>
</feature>
<dbReference type="PIRSF" id="PIRSF002884">
    <property type="entry name" value="CheZ"/>
    <property type="match status" value="1"/>
</dbReference>
<dbReference type="GO" id="GO:0004721">
    <property type="term" value="F:phosphoprotein phosphatase activity"/>
    <property type="evidence" value="ECO:0007669"/>
    <property type="project" value="UniProtKB-KW"/>
</dbReference>
<keyword evidence="8 10" id="KW-0904">Protein phosphatase</keyword>
<gene>
    <name evidence="13" type="ORF">C41B8_07097</name>
</gene>
<dbReference type="Proteomes" id="UP000028302">
    <property type="component" value="Unassembled WGS sequence"/>
</dbReference>
<dbReference type="AlphaFoldDB" id="A0A084IMV8"/>
<dbReference type="Gene3D" id="1.20.5.590">
    <property type="entry name" value="Single helix bin"/>
    <property type="match status" value="1"/>
</dbReference>
<keyword evidence="4 10" id="KW-0963">Cytoplasm</keyword>
<keyword evidence="6 10" id="KW-0283">Flagellar rotation</keyword>
<evidence type="ECO:0000256" key="5">
    <source>
        <dbReference type="ARBA" id="ARBA00022500"/>
    </source>
</evidence>
<evidence type="ECO:0000256" key="1">
    <source>
        <dbReference type="ARBA" id="ARBA00004496"/>
    </source>
</evidence>
<dbReference type="Gene3D" id="1.10.287.500">
    <property type="entry name" value="Helix hairpin bin"/>
    <property type="match status" value="1"/>
</dbReference>
<dbReference type="GO" id="GO:0005737">
    <property type="term" value="C:cytoplasm"/>
    <property type="evidence" value="ECO:0007669"/>
    <property type="project" value="UniProtKB-SubCell"/>
</dbReference>
<dbReference type="GO" id="GO:0050920">
    <property type="term" value="P:regulation of chemotaxis"/>
    <property type="evidence" value="ECO:0007669"/>
    <property type="project" value="InterPro"/>
</dbReference>
<proteinExistence type="inferred from homology"/>
<accession>A0A084IMV8</accession>
<dbReference type="InterPro" id="IPR050992">
    <property type="entry name" value="CheZ_family_phosphatases"/>
</dbReference>
<comment type="subcellular location">
    <subcellularLocation>
        <location evidence="1 10">Cytoplasm</location>
    </subcellularLocation>
</comment>
<dbReference type="GO" id="GO:0009288">
    <property type="term" value="C:bacterial-type flagellum"/>
    <property type="evidence" value="ECO:0007669"/>
    <property type="project" value="InterPro"/>
</dbReference>
<evidence type="ECO:0000256" key="6">
    <source>
        <dbReference type="ARBA" id="ARBA00022779"/>
    </source>
</evidence>
<comment type="similarity">
    <text evidence="2 10">Belongs to the CheZ family.</text>
</comment>
<evidence type="ECO:0000256" key="2">
    <source>
        <dbReference type="ARBA" id="ARBA00005908"/>
    </source>
</evidence>
<dbReference type="SUPFAM" id="SSF75708">
    <property type="entry name" value="Chemotaxis phosphatase CheZ"/>
    <property type="match status" value="1"/>
</dbReference>
<dbReference type="GO" id="GO:0006935">
    <property type="term" value="P:chemotaxis"/>
    <property type="evidence" value="ECO:0007669"/>
    <property type="project" value="UniProtKB-KW"/>
</dbReference>